<feature type="region of interest" description="Disordered" evidence="1">
    <location>
        <begin position="77"/>
        <end position="108"/>
    </location>
</feature>
<dbReference type="Proteomes" id="UP001066276">
    <property type="component" value="Chromosome 11"/>
</dbReference>
<evidence type="ECO:0000256" key="1">
    <source>
        <dbReference type="SAM" id="MobiDB-lite"/>
    </source>
</evidence>
<evidence type="ECO:0000313" key="2">
    <source>
        <dbReference type="EMBL" id="KAJ1087123.1"/>
    </source>
</evidence>
<comment type="caution">
    <text evidence="2">The sequence shown here is derived from an EMBL/GenBank/DDBJ whole genome shotgun (WGS) entry which is preliminary data.</text>
</comment>
<protein>
    <submittedName>
        <fullName evidence="2">Uncharacterized protein</fullName>
    </submittedName>
</protein>
<accession>A0AAV7LCP6</accession>
<proteinExistence type="predicted"/>
<feature type="compositionally biased region" description="Polar residues" evidence="1">
    <location>
        <begin position="77"/>
        <end position="87"/>
    </location>
</feature>
<keyword evidence="3" id="KW-1185">Reference proteome</keyword>
<sequence>MARPVRTAGVTGGERTLGSLGAPGVAQPCRTSVHGWRGEERGLTSSELTGGVTSGRGALQGHSLKTPMAQCAQTLGTRAQGAETGNASARPDARTQDLGQARGLERLM</sequence>
<organism evidence="2 3">
    <name type="scientific">Pleurodeles waltl</name>
    <name type="common">Iberian ribbed newt</name>
    <dbReference type="NCBI Taxonomy" id="8319"/>
    <lineage>
        <taxon>Eukaryota</taxon>
        <taxon>Metazoa</taxon>
        <taxon>Chordata</taxon>
        <taxon>Craniata</taxon>
        <taxon>Vertebrata</taxon>
        <taxon>Euteleostomi</taxon>
        <taxon>Amphibia</taxon>
        <taxon>Batrachia</taxon>
        <taxon>Caudata</taxon>
        <taxon>Salamandroidea</taxon>
        <taxon>Salamandridae</taxon>
        <taxon>Pleurodelinae</taxon>
        <taxon>Pleurodeles</taxon>
    </lineage>
</organism>
<gene>
    <name evidence="2" type="ORF">NDU88_000317</name>
</gene>
<name>A0AAV7LCP6_PLEWA</name>
<dbReference type="EMBL" id="JANPWB010000015">
    <property type="protein sequence ID" value="KAJ1087123.1"/>
    <property type="molecule type" value="Genomic_DNA"/>
</dbReference>
<dbReference type="AlphaFoldDB" id="A0AAV7LCP6"/>
<evidence type="ECO:0000313" key="3">
    <source>
        <dbReference type="Proteomes" id="UP001066276"/>
    </source>
</evidence>
<feature type="region of interest" description="Disordered" evidence="1">
    <location>
        <begin position="1"/>
        <end position="37"/>
    </location>
</feature>
<reference evidence="2" key="1">
    <citation type="journal article" date="2022" name="bioRxiv">
        <title>Sequencing and chromosome-scale assembly of the giantPleurodeles waltlgenome.</title>
        <authorList>
            <person name="Brown T."/>
            <person name="Elewa A."/>
            <person name="Iarovenko S."/>
            <person name="Subramanian E."/>
            <person name="Araus A.J."/>
            <person name="Petzold A."/>
            <person name="Susuki M."/>
            <person name="Suzuki K.-i.T."/>
            <person name="Hayashi T."/>
            <person name="Toyoda A."/>
            <person name="Oliveira C."/>
            <person name="Osipova E."/>
            <person name="Leigh N.D."/>
            <person name="Simon A."/>
            <person name="Yun M.H."/>
        </authorList>
    </citation>
    <scope>NUCLEOTIDE SEQUENCE</scope>
    <source>
        <strain evidence="2">20211129_DDA</strain>
        <tissue evidence="2">Liver</tissue>
    </source>
</reference>